<dbReference type="GO" id="GO:0061630">
    <property type="term" value="F:ubiquitin protein ligase activity"/>
    <property type="evidence" value="ECO:0007669"/>
    <property type="project" value="UniProtKB-EC"/>
</dbReference>
<comment type="similarity">
    <text evidence="6">Belongs to the UPL family. TOM1/PTR1 subfamily.</text>
</comment>
<dbReference type="Pfam" id="PF06025">
    <property type="entry name" value="DUF913"/>
    <property type="match status" value="1"/>
</dbReference>
<feature type="compositionally biased region" description="Polar residues" evidence="8">
    <location>
        <begin position="718"/>
        <end position="730"/>
    </location>
</feature>
<dbReference type="InterPro" id="IPR010314">
    <property type="entry name" value="E3_Ub_ligase_DUF913"/>
</dbReference>
<evidence type="ECO:0000259" key="11">
    <source>
        <dbReference type="PROSITE" id="PS50237"/>
    </source>
</evidence>
<evidence type="ECO:0000313" key="13">
    <source>
        <dbReference type="EnsemblPlants" id="cds.evm.model.08.80"/>
    </source>
</evidence>
<dbReference type="FunFam" id="3.90.1750.10:FF:000003">
    <property type="entry name" value="E3 ubiquitin-protein ligase UPL1"/>
    <property type="match status" value="1"/>
</dbReference>
<dbReference type="PROSITE" id="PS50237">
    <property type="entry name" value="HECT"/>
    <property type="match status" value="1"/>
</dbReference>
<dbReference type="Gene3D" id="6.10.250.1630">
    <property type="match status" value="1"/>
</dbReference>
<feature type="region of interest" description="Disordered" evidence="8">
    <location>
        <begin position="2149"/>
        <end position="2206"/>
    </location>
</feature>
<comment type="pathway">
    <text evidence="2">Protein modification; protein ubiquitination.</text>
</comment>
<evidence type="ECO:0000256" key="4">
    <source>
        <dbReference type="ARBA" id="ARBA00022679"/>
    </source>
</evidence>
<dbReference type="Gene3D" id="1.25.10.10">
    <property type="entry name" value="Leucine-rich Repeat Variant"/>
    <property type="match status" value="1"/>
</dbReference>
<feature type="domain" description="HECT" evidence="11">
    <location>
        <begin position="3432"/>
        <end position="3739"/>
    </location>
</feature>
<comment type="caution">
    <text evidence="7">Lacks conserved residue(s) required for the propagation of feature annotation.</text>
</comment>
<dbReference type="FunFam" id="3.30.2160.10:FF:000001">
    <property type="entry name" value="E3 ubiquitin-protein ligase NEDD4-like"/>
    <property type="match status" value="1"/>
</dbReference>
<dbReference type="InterPro" id="IPR025527">
    <property type="entry name" value="HUWE1/Rev1_UBM"/>
</dbReference>
<dbReference type="GO" id="GO:0006511">
    <property type="term" value="P:ubiquitin-dependent protein catabolic process"/>
    <property type="evidence" value="ECO:0007669"/>
    <property type="project" value="TreeGrafter"/>
</dbReference>
<feature type="compositionally biased region" description="Low complexity" evidence="8">
    <location>
        <begin position="682"/>
        <end position="694"/>
    </location>
</feature>
<feature type="compositionally biased region" description="Acidic residues" evidence="8">
    <location>
        <begin position="2150"/>
        <end position="2184"/>
    </location>
</feature>
<dbReference type="GO" id="GO:0000209">
    <property type="term" value="P:protein polyubiquitination"/>
    <property type="evidence" value="ECO:0007669"/>
    <property type="project" value="TreeGrafter"/>
</dbReference>
<keyword evidence="5 7" id="KW-0833">Ubl conjugation pathway</keyword>
<feature type="compositionally biased region" description="Basic and acidic residues" evidence="8">
    <location>
        <begin position="1540"/>
        <end position="1553"/>
    </location>
</feature>
<feature type="region of interest" description="Disordered" evidence="8">
    <location>
        <begin position="2282"/>
        <end position="2307"/>
    </location>
</feature>
<keyword evidence="9" id="KW-1133">Transmembrane helix</keyword>
<dbReference type="InterPro" id="IPR010309">
    <property type="entry name" value="E3_Ub_ligase_DUF908"/>
</dbReference>
<dbReference type="SMART" id="SM00165">
    <property type="entry name" value="UBA"/>
    <property type="match status" value="1"/>
</dbReference>
<name>A0A803QCE6_CANSA</name>
<evidence type="ECO:0000256" key="5">
    <source>
        <dbReference type="ARBA" id="ARBA00022786"/>
    </source>
</evidence>
<dbReference type="EC" id="2.3.2.26" evidence="3"/>
<feature type="compositionally biased region" description="Low complexity" evidence="8">
    <location>
        <begin position="2649"/>
        <end position="2659"/>
    </location>
</feature>
<dbReference type="CDD" id="cd00078">
    <property type="entry name" value="HECTc"/>
    <property type="match status" value="1"/>
</dbReference>
<feature type="region of interest" description="Disordered" evidence="8">
    <location>
        <begin position="3805"/>
        <end position="3831"/>
    </location>
</feature>
<feature type="compositionally biased region" description="Basic and acidic residues" evidence="8">
    <location>
        <begin position="2282"/>
        <end position="2294"/>
    </location>
</feature>
<feature type="compositionally biased region" description="Acidic residues" evidence="8">
    <location>
        <begin position="2195"/>
        <end position="2206"/>
    </location>
</feature>
<feature type="region of interest" description="Disordered" evidence="8">
    <location>
        <begin position="2423"/>
        <end position="2478"/>
    </location>
</feature>
<sequence length="4043" mass="443284">MLFQPPKIRSFINSVTAVPLENIEETLKGFVWEFDKGDFHHWVDLFNHFDSFFEKHIKSRKDLQIQDDFIDSDPPFPKEAVLQILRVIRIVLENCTNKHFYSTYEHLSSLLACTDADVVEACLQTLAAFLKKTIGKYSIRDATLNSKLFALAQGWGGKDEGLGLIACAVQKDCDSVTQELGCTLHFEFYALNDASSENSSSQHPGLQIIHMPNVNDRPETDLELLNKLVAEYKVPASLRFSLLTRLRYARAFGSLASRQQYACIRLYAFIVLVQAAGDAEDLVSFFNTEPEFVNELVSLLSYEDAVPEKIRILCLLSLVALCQDRTRQPTVLSAVTSGGHRGILSSLMQKAIDSVTSDTSKWSIVFAEALLSLVTVLVSSSSGCSAMREAGFIPTLLPLLKDTNPQHLHLVSTAVHILEAFMDYSNPAAALFRDLGGLDDTISRLNVEVSYVENGPKQQVEDSGSSGRSVQLIPGASTELDDMQPLYSEALVSYHRRLLMKALLRAISLGTYAPGNTTRVYGSEESLLPQCLCIIFKRAKDFGGGVFSLAATVMSDLIHKDPTCFPVLDAAGLPSAFLDAIMDGVLCSTEAITCIPQCLDALCLNNNGLQAVKDRNALRCFVKIFTSRTFLRALTSDTPGSLSSGLDELMRHAASLRGPGVEMLIEILTAISKIGNGLDVSSVSSDPSSSAPVPMETDGDERTVAASDDKESPKMDSSEQTTEASSDSSQVNVESFLPDCVNNAARLLETILQNADTCRIFIEKKGIEAVLQLFTLPLMPLSVSVGQSISVAFKNFSPQHSASLARAVCSFLREYLKSTNELLVSVGGARLSSVESTKQTQILRCLSSLESILSLSNFLLKGTTTVVSELGTADADVLKELGSTYREVVWQVSMCNDIKADEKSTVDQEPENAEAAPSNAAAAAGRESDDDANIPVVRYMNLVSMRNGSQSLWGGEREFLSVFRSGENLHRRTRHGLTRIRGGRAARHLEALNIDSEASSNVSETPSQDLKKKSPDVLLLEILNKLASTVRSFFTALVKGFTSPNRRRTDSGSMSSASKTLGTALAKVFLEALNFSGHSTPAGPDTSLSVKCRYLGKVVDDMAALTFDSRRRTCYTTMVNNFYVHGTFKELLTTFEATSQLLWNLPLSMPTSATTSKEKTGEGSQLSHSTWLLDTLQNYCRLLEYFVNSSLLLSPTAASQALLLVQPVAVGLSIGLFPVPRDPEVFVRMLQSQVLDAILPVWNNPMFPSCTPGFIASIVSLVTHVYSGVGDVKRNRNGAGGNANVRLMPPPLDETTIATIVEMGFSRARAEEALRRVETNSVEMAMEWLFSHPEDPVLEDDDLARALALSLGSSSETSKVDSVDKSVDVIAEEGSVKAPPVDDILTASVRLFQSSDTMAFPLTDLLVTLCNRNKGEDRPKVAAYLVQQLKLCPLDFSKDTNALSMLSHIIALLLFEDANMREIAAQNGIVSAAIEILLSFKDKIKSGNDLVIPKCVSALLLILDNMLQSRPKISSDSTEGAPTSTELSGDQVSLSSATGTEKRSVSDANEKESSPSFENILGKSTGYLSDEESHKVLLVACDLINQHVPAVIMQAVLQLCARLTKTHTLALQFLENGGLAALFSLPRSCFFPGYDTVASAIVRHLLEDPQTLQTAMEWEIRQSLTGNRHSGRVSARTFLTSMAPVISRDPEVFLKAAAAVCQMETSGGRAIVVLTKEKDKEKEKPKATAAEAGLSSNDGVRISENKTNDGSVKCSKGHKKIPANLTQVIDQLLEIVLKFPFSASQDEGSSNSSFMEIDGPSSKVKGKSKVDETKKTDSESERSAGLAKVTFVLKLLSDILLMYVHAVGVILKRDLEMSQLRSSSQPDSPGFGGILHHVLHRLLPITIDKSAGPDEWREKLSEKASWFLVVLSGRSGEGRRRVISELVKALSSFSMSEGSSATTVLLPDKKVYGFIDLVYSILSKNSSSSNLPGSGCSPDIAKSMIDGGMVPCLTSILQVIDLDHPDAPKAVNLILKALESLTRAANASEQILKSDGLSKKKSTGLHERFDDQLAAPSAENVERNHDASSEQARDVNENEQHNQETSQGEGDHRANADQSGEQEMRIEVDEPIATDAQVDLGMDFMREEMEEGNVLQNTDEIEMAFHVENTGDDEMGDEDDDMGDDGEDDEDDDEAEDEDEDIVEDGGGMLSLADTDGEDHEDAGLGDDYTEEMIDEEDDDDFHENRVIEVRWREALDGLDHLQVLGQPGGPGGLIDVTAEPFEGVNVDDLFGLRRPIGFERRRQTGRSSFERSGTENGFQHPLLSRPSQSGDLVSMWSAGANPSRDLEALSSGSFDVAHFYMFDTPVLPFDHVPSSLLGERLGGGVAPPPLTDYSVGMDSLQLPGRRGPGDSRWTDDGQPPASANAAAIAQAVEEQFISHMRSISPADNSDERQMAQVSAGLERQSDAPSSNDSQIAVERENSSSLQSEGQLQDGGDQTTHELVNSVAEIAPNEHVNLESVDELAGECQQPPEPMMIQQPSLNGTPNSHESMELGELNTAVSEQAATVPGFVELTTNVSAEQLPGGGSEVSRDVSVQTVGCETSSRSDGQANASVDSGLDLPDPSDNNTSVMPQNDDVDMNNTDAERNENGEAGAPPEQGTAEPSTVQNSEANQADQANASNDAAGANAIDPTFLEALPEDLRAEVLASQQAQSVQPPAYAPPSADDIDPEFLAALPPDIQAEVLAQQRAQRIAQQAEGQPVDMDNASIIATFPADLREEVLLTSSDAVLSALPSPLLAEAQMLRDRAMSHYQARSSLFGSSHRMNNRRNGLGFDRQSVMDRGVGVSIGRRAVSSVVDSLKGKEIEGEPLLDANALKALIRLLRLAQPLGKGLLQRLLLNLCAHSVTRAILLHFLLDMIKPESEGSVGELATVNSQRLYGCHSNVVYGRSQLLDGLPPLVLQRILEILNYLASNHSPVANMLFYFDRQNVSEALSTSNVENKKDKGKEKVEEGELSVKSTQTIQDGDIPLILFLKLLNQPLFLQSSTHLEQVMKLLQEIVHIAATKLEFQSKLERETKKAASLATTNEPSEDAEKAPTVSEPESKPEDKPVGTESSSSSGSKRMETYNIFLQLPQSDLRNLCSLLGHEGLSDDVYKIAGNVLKELASVAVPHRKFFTTELSNLANGLSSSAVSELVTLRNTQMLGLSACSMAGAAILRVLQALSSLTIPVENESSGQEGEDGEQQEEHAMMWKLNVALEPLWQELSECISATEMQLGQNSLCPPMSNINAGEHVQGPSSSSPLPPGTQRLLPFIEAFFVLCEKLQANQATTLQDQDVTAREVKESAGTSDSSTVICSGDLQRKQDGTVTFTKFAEKHRRLLNAFIRQNPSLVEKSLSMMLKAPRLIDFDNKRAYFRSRIRQQHEHHLSGPLRISVRRAYVLEDSYNQLRMRPNQDLKGRLNVQFQGEEGIDAGGLTREWYQLLSRVIFDKGALLFTTVGNNATFQPNPNSVFQTEHLSYFKFVGRVVAKALFDGQLLDVYFTRSFYKHILGVKVTYHDIEAVDPDYYKNLKWMLENDVNDILDLTFSMDADEEKHILYEKNQVTDYELKPGGRNIRVTEETKHEYVDLVADHILTNAIRPQINAFLEGFNELVPRDLISIFNDKELELLISGLPEIDLEDLKANTEYTGYTAASSVVQWFWEVVKGFNKEDMARLLQFVTGTSKVPLEGFRALQGISGPQRFQIHKAYGAPDRLPSAHTWKRRVRFRLKCYFCRDIIVSPANLQSTILSSHVHEKGRPLPKFGEWDVNDPASAEGFTVIFNKARDEKKTGGKPESPGKTDSNIKPAADPAKPPQSMMKWGLWILVAFLLSVETTLGIRFVVDREECFSHDVQYEGDTVHVSFVVIKIDSSWHYSQEGVDLVVKGPTGDQIHDFRDKTSEKFEFVAQRKGVHRFCFTNKSPYHETIDFDVHVNHFSYFDQHAKDEHLNPLLEHIQKLEEALWNVQFEQHWLEAQTERQATLNESMGKRAVQKAFFESAALVGASFLQVFILRRLFEKKLGMSRV</sequence>
<dbReference type="InterPro" id="IPR009038">
    <property type="entry name" value="GOLD_dom"/>
</dbReference>
<evidence type="ECO:0000313" key="14">
    <source>
        <dbReference type="Proteomes" id="UP000596661"/>
    </source>
</evidence>
<dbReference type="EnsemblPlants" id="evm.model.08.80">
    <property type="protein sequence ID" value="cds.evm.model.08.80"/>
    <property type="gene ID" value="evm.TU.08.80"/>
</dbReference>
<feature type="compositionally biased region" description="Basic and acidic residues" evidence="8">
    <location>
        <begin position="2060"/>
        <end position="2082"/>
    </location>
</feature>
<feature type="transmembrane region" description="Helical" evidence="9">
    <location>
        <begin position="3839"/>
        <end position="3861"/>
    </location>
</feature>
<keyword evidence="9" id="KW-0812">Transmembrane</keyword>
<keyword evidence="9" id="KW-0472">Membrane</keyword>
<feature type="compositionally biased region" description="Polar residues" evidence="8">
    <location>
        <begin position="1512"/>
        <end position="1539"/>
    </location>
</feature>
<feature type="region of interest" description="Disordered" evidence="8">
    <location>
        <begin position="682"/>
        <end position="730"/>
    </location>
</feature>
<evidence type="ECO:0000256" key="9">
    <source>
        <dbReference type="SAM" id="Phobius"/>
    </source>
</evidence>
<evidence type="ECO:0000256" key="2">
    <source>
        <dbReference type="ARBA" id="ARBA00004906"/>
    </source>
</evidence>
<feature type="domain" description="UBA" evidence="10">
    <location>
        <begin position="1291"/>
        <end position="1332"/>
    </location>
</feature>
<evidence type="ECO:0000256" key="6">
    <source>
        <dbReference type="ARBA" id="ARBA00034494"/>
    </source>
</evidence>
<dbReference type="Gene3D" id="3.30.2160.10">
    <property type="entry name" value="Hect, E3 ligase catalytic domain"/>
    <property type="match status" value="1"/>
</dbReference>
<feature type="region of interest" description="Disordered" evidence="8">
    <location>
        <begin position="3058"/>
        <end position="3101"/>
    </location>
</feature>
<feature type="region of interest" description="Disordered" evidence="8">
    <location>
        <begin position="1512"/>
        <end position="1557"/>
    </location>
</feature>
<dbReference type="PROSITE" id="PS50866">
    <property type="entry name" value="GOLD"/>
    <property type="match status" value="1"/>
</dbReference>
<feature type="compositionally biased region" description="Basic and acidic residues" evidence="8">
    <location>
        <begin position="3805"/>
        <end position="3817"/>
    </location>
</feature>
<dbReference type="Pfam" id="PF06012">
    <property type="entry name" value="DUF908"/>
    <property type="match status" value="2"/>
</dbReference>
<dbReference type="FunFam" id="3.90.1750.10:FF:000026">
    <property type="entry name" value="E3 ubiquitin-protein ligase HACE1"/>
    <property type="match status" value="1"/>
</dbReference>
<dbReference type="Pfam" id="PF22562">
    <property type="entry name" value="UBA_7"/>
    <property type="match status" value="1"/>
</dbReference>
<dbReference type="Pfam" id="PF05627">
    <property type="entry name" value="AvrRpt-cleavage"/>
    <property type="match status" value="1"/>
</dbReference>
<evidence type="ECO:0000259" key="12">
    <source>
        <dbReference type="PROSITE" id="PS50866"/>
    </source>
</evidence>
<feature type="domain" description="GOLD" evidence="12">
    <location>
        <begin position="3864"/>
        <end position="3951"/>
    </location>
</feature>
<dbReference type="InterPro" id="IPR050409">
    <property type="entry name" value="E3_ubiq-protein_ligase"/>
</dbReference>
<dbReference type="InterPro" id="IPR000569">
    <property type="entry name" value="HECT_dom"/>
</dbReference>
<feature type="compositionally biased region" description="Polar residues" evidence="8">
    <location>
        <begin position="1783"/>
        <end position="1794"/>
    </location>
</feature>
<dbReference type="Gene3D" id="3.90.1750.10">
    <property type="entry name" value="Hect, E3 ligase catalytic domains"/>
    <property type="match status" value="1"/>
</dbReference>
<dbReference type="SMART" id="SM01190">
    <property type="entry name" value="EMP24_GP25L"/>
    <property type="match status" value="1"/>
</dbReference>
<dbReference type="SUPFAM" id="SSF56204">
    <property type="entry name" value="Hect, E3 ligase catalytic domain"/>
    <property type="match status" value="1"/>
</dbReference>
<dbReference type="Gene3D" id="1.10.8.10">
    <property type="entry name" value="DNA helicase RuvA subunit, C-terminal domain"/>
    <property type="match status" value="1"/>
</dbReference>
<dbReference type="FunFam" id="1.10.8.10:FF:000067">
    <property type="entry name" value="E3 ubiquitin-protein ligase UPL1"/>
    <property type="match status" value="1"/>
</dbReference>
<dbReference type="UniPathway" id="UPA00143"/>
<protein>
    <recommendedName>
        <fullName evidence="3">HECT-type E3 ubiquitin transferase</fullName>
        <ecNumber evidence="3">2.3.2.26</ecNumber>
    </recommendedName>
</protein>
<dbReference type="InterPro" id="IPR009060">
    <property type="entry name" value="UBA-like_sf"/>
</dbReference>
<gene>
    <name evidence="13" type="primary">LOC115695826</name>
</gene>
<dbReference type="Proteomes" id="UP000596661">
    <property type="component" value="Chromosome 8"/>
</dbReference>
<feature type="transmembrane region" description="Helical" evidence="9">
    <location>
        <begin position="4012"/>
        <end position="4034"/>
    </location>
</feature>
<feature type="compositionally biased region" description="Basic and acidic residues" evidence="8">
    <location>
        <begin position="700"/>
        <end position="717"/>
    </location>
</feature>
<evidence type="ECO:0000256" key="7">
    <source>
        <dbReference type="PROSITE-ProRule" id="PRU00104"/>
    </source>
</evidence>
<dbReference type="EMBL" id="UZAU01000679">
    <property type="status" value="NOT_ANNOTATED_CDS"/>
    <property type="molecule type" value="Genomic_DNA"/>
</dbReference>
<feature type="compositionally biased region" description="Low complexity" evidence="8">
    <location>
        <begin position="2689"/>
        <end position="2705"/>
    </location>
</feature>
<dbReference type="Pfam" id="PF01105">
    <property type="entry name" value="EMP24_GP25L"/>
    <property type="match status" value="1"/>
</dbReference>
<evidence type="ECO:0000256" key="3">
    <source>
        <dbReference type="ARBA" id="ARBA00012485"/>
    </source>
</evidence>
<dbReference type="SMART" id="SM00119">
    <property type="entry name" value="HECTc"/>
    <property type="match status" value="1"/>
</dbReference>
<accession>A0A803QCE6</accession>
<feature type="region of interest" description="Disordered" evidence="8">
    <location>
        <begin position="2689"/>
        <end position="2709"/>
    </location>
</feature>
<reference evidence="13" key="2">
    <citation type="submission" date="2021-03" db="UniProtKB">
        <authorList>
            <consortium name="EnsemblPlants"/>
        </authorList>
    </citation>
    <scope>IDENTIFICATION</scope>
</reference>
<dbReference type="GO" id="GO:0005737">
    <property type="term" value="C:cytoplasm"/>
    <property type="evidence" value="ECO:0007669"/>
    <property type="project" value="TreeGrafter"/>
</dbReference>
<dbReference type="PROSITE" id="PS50030">
    <property type="entry name" value="UBA"/>
    <property type="match status" value="1"/>
</dbReference>
<evidence type="ECO:0000256" key="8">
    <source>
        <dbReference type="SAM" id="MobiDB-lite"/>
    </source>
</evidence>
<comment type="catalytic activity">
    <reaction evidence="1">
        <text>S-ubiquitinyl-[E2 ubiquitin-conjugating enzyme]-L-cysteine + [acceptor protein]-L-lysine = [E2 ubiquitin-conjugating enzyme]-L-cysteine + N(6)-ubiquitinyl-[acceptor protein]-L-lysine.</text>
        <dbReference type="EC" id="2.3.2.26"/>
    </reaction>
</comment>
<evidence type="ECO:0000259" key="10">
    <source>
        <dbReference type="PROSITE" id="PS50030"/>
    </source>
</evidence>
<keyword evidence="14" id="KW-1185">Reference proteome</keyword>
<feature type="region of interest" description="Disordered" evidence="8">
    <location>
        <begin position="1783"/>
        <end position="1819"/>
    </location>
</feature>
<dbReference type="InterPro" id="IPR011989">
    <property type="entry name" value="ARM-like"/>
</dbReference>
<feature type="region of interest" description="Disordered" evidence="8">
    <location>
        <begin position="901"/>
        <end position="928"/>
    </location>
</feature>
<dbReference type="InterPro" id="IPR035983">
    <property type="entry name" value="Hect_E3_ubiquitin_ligase"/>
</dbReference>
<dbReference type="OMA" id="ADEMKYG"/>
<feature type="compositionally biased region" description="Low complexity" evidence="8">
    <location>
        <begin position="913"/>
        <end position="924"/>
    </location>
</feature>
<organism evidence="13 14">
    <name type="scientific">Cannabis sativa</name>
    <name type="common">Hemp</name>
    <name type="synonym">Marijuana</name>
    <dbReference type="NCBI Taxonomy" id="3483"/>
    <lineage>
        <taxon>Eukaryota</taxon>
        <taxon>Viridiplantae</taxon>
        <taxon>Streptophyta</taxon>
        <taxon>Embryophyta</taxon>
        <taxon>Tracheophyta</taxon>
        <taxon>Spermatophyta</taxon>
        <taxon>Magnoliopsida</taxon>
        <taxon>eudicotyledons</taxon>
        <taxon>Gunneridae</taxon>
        <taxon>Pentapetalae</taxon>
        <taxon>rosids</taxon>
        <taxon>fabids</taxon>
        <taxon>Rosales</taxon>
        <taxon>Cannabaceae</taxon>
        <taxon>Cannabis</taxon>
    </lineage>
</organism>
<dbReference type="Pfam" id="PF14377">
    <property type="entry name" value="UBM"/>
    <property type="match status" value="3"/>
</dbReference>
<dbReference type="Gene3D" id="3.30.2410.10">
    <property type="entry name" value="Hect, E3 ligase catalytic domain"/>
    <property type="match status" value="1"/>
</dbReference>
<dbReference type="InterPro" id="IPR015940">
    <property type="entry name" value="UBA"/>
</dbReference>
<feature type="region of interest" description="Disordered" evidence="8">
    <location>
        <begin position="1718"/>
        <end position="1757"/>
    </location>
</feature>
<feature type="region of interest" description="Disordered" evidence="8">
    <location>
        <begin position="2510"/>
        <end position="2531"/>
    </location>
</feature>
<feature type="compositionally biased region" description="Basic and acidic residues" evidence="8">
    <location>
        <begin position="3082"/>
        <end position="3091"/>
    </location>
</feature>
<feature type="region of interest" description="Disordered" evidence="8">
    <location>
        <begin position="2369"/>
        <end position="2407"/>
    </location>
</feature>
<evidence type="ECO:0000256" key="1">
    <source>
        <dbReference type="ARBA" id="ARBA00000885"/>
    </source>
</evidence>
<dbReference type="Pfam" id="PF00632">
    <property type="entry name" value="HECT"/>
    <property type="match status" value="1"/>
</dbReference>
<reference evidence="13" key="1">
    <citation type="submission" date="2018-11" db="EMBL/GenBank/DDBJ databases">
        <authorList>
            <person name="Grassa J C."/>
        </authorList>
    </citation>
    <scope>NUCLEOTIDE SEQUENCE [LARGE SCALE GENOMIC DNA]</scope>
</reference>
<dbReference type="PANTHER" id="PTHR11254:SF67">
    <property type="entry name" value="E3 UBIQUITIN-PROTEIN LIGASE HUWE1"/>
    <property type="match status" value="1"/>
</dbReference>
<feature type="compositionally biased region" description="Polar residues" evidence="8">
    <location>
        <begin position="2463"/>
        <end position="2478"/>
    </location>
</feature>
<keyword evidence="4" id="KW-0808">Transferase</keyword>
<dbReference type="SUPFAM" id="SSF46934">
    <property type="entry name" value="UBA-like"/>
    <property type="match status" value="1"/>
</dbReference>
<feature type="region of interest" description="Disordered" evidence="8">
    <location>
        <begin position="2050"/>
        <end position="2102"/>
    </location>
</feature>
<feature type="compositionally biased region" description="Polar residues" evidence="8">
    <location>
        <begin position="2574"/>
        <end position="2595"/>
    </location>
</feature>
<dbReference type="CDD" id="cd14327">
    <property type="entry name" value="UBA_atUPL1_2_like"/>
    <property type="match status" value="1"/>
</dbReference>
<dbReference type="InterPro" id="IPR016024">
    <property type="entry name" value="ARM-type_fold"/>
</dbReference>
<dbReference type="InterPro" id="IPR008700">
    <property type="entry name" value="TypeIII_avirulence_cleave"/>
</dbReference>
<proteinExistence type="inferred from homology"/>
<dbReference type="PANTHER" id="PTHR11254">
    <property type="entry name" value="HECT DOMAIN UBIQUITIN-PROTEIN LIGASE"/>
    <property type="match status" value="1"/>
</dbReference>
<dbReference type="Gramene" id="evm.model.08.80">
    <property type="protein sequence ID" value="cds.evm.model.08.80"/>
    <property type="gene ID" value="evm.TU.08.80"/>
</dbReference>
<feature type="compositionally biased region" description="Basic and acidic residues" evidence="8">
    <location>
        <begin position="1808"/>
        <end position="1819"/>
    </location>
</feature>
<feature type="region of interest" description="Disordered" evidence="8">
    <location>
        <begin position="2562"/>
        <end position="2659"/>
    </location>
</feature>
<dbReference type="SUPFAM" id="SSF48371">
    <property type="entry name" value="ARM repeat"/>
    <property type="match status" value="1"/>
</dbReference>